<protein>
    <recommendedName>
        <fullName evidence="3">Acyl-coenzyme A thioesterase PaaI, contains HGG motif</fullName>
    </recommendedName>
</protein>
<dbReference type="InterPro" id="IPR029069">
    <property type="entry name" value="HotDog_dom_sf"/>
</dbReference>
<organism evidence="1 2">
    <name type="scientific">Dokdonia pacifica</name>
    <dbReference type="NCBI Taxonomy" id="1627892"/>
    <lineage>
        <taxon>Bacteria</taxon>
        <taxon>Pseudomonadati</taxon>
        <taxon>Bacteroidota</taxon>
        <taxon>Flavobacteriia</taxon>
        <taxon>Flavobacteriales</taxon>
        <taxon>Flavobacteriaceae</taxon>
        <taxon>Dokdonia</taxon>
    </lineage>
</organism>
<reference evidence="1 2" key="1">
    <citation type="submission" date="2017-06" db="EMBL/GenBank/DDBJ databases">
        <authorList>
            <person name="Kim H.J."/>
            <person name="Triplett B.A."/>
        </authorList>
    </citation>
    <scope>NUCLEOTIDE SEQUENCE [LARGE SCALE GENOMIC DNA]</scope>
    <source>
        <strain evidence="1 2">DSM 25597</strain>
    </source>
</reference>
<dbReference type="InterPro" id="IPR027961">
    <property type="entry name" value="DUF4442"/>
</dbReference>
<dbReference type="RefSeq" id="WP_089373063.1">
    <property type="nucleotide sequence ID" value="NZ_BMEP01000004.1"/>
</dbReference>
<name>A0A239C2V8_9FLAO</name>
<evidence type="ECO:0008006" key="3">
    <source>
        <dbReference type="Google" id="ProtNLM"/>
    </source>
</evidence>
<evidence type="ECO:0000313" key="2">
    <source>
        <dbReference type="Proteomes" id="UP000198379"/>
    </source>
</evidence>
<dbReference type="EMBL" id="FZNY01000007">
    <property type="protein sequence ID" value="SNS13744.1"/>
    <property type="molecule type" value="Genomic_DNA"/>
</dbReference>
<dbReference type="Proteomes" id="UP000198379">
    <property type="component" value="Unassembled WGS sequence"/>
</dbReference>
<sequence length="154" mass="17326">MKFPSPRKFNFYTMVKLPAAWFTGVRLKTIDENSCTVQVKHRWINQNPFKSMFWAVQGMAAELSTGALVISYIQNCDYKISMLVASNSAFFTKKATGRITFTCQDGALIKETIAKAIQTGEGQTCSMKSIGVNKEGIQVSQFNFEWTVKVKSKK</sequence>
<dbReference type="SUPFAM" id="SSF54637">
    <property type="entry name" value="Thioesterase/thiol ester dehydrase-isomerase"/>
    <property type="match status" value="1"/>
</dbReference>
<keyword evidence="2" id="KW-1185">Reference proteome</keyword>
<dbReference type="OrthoDB" id="9153186at2"/>
<dbReference type="Gene3D" id="3.10.129.10">
    <property type="entry name" value="Hotdog Thioesterase"/>
    <property type="match status" value="1"/>
</dbReference>
<dbReference type="Pfam" id="PF14539">
    <property type="entry name" value="DUF4442"/>
    <property type="match status" value="1"/>
</dbReference>
<dbReference type="AlphaFoldDB" id="A0A239C2V8"/>
<gene>
    <name evidence="1" type="ORF">SAMN06265376_10760</name>
</gene>
<proteinExistence type="predicted"/>
<accession>A0A239C2V8</accession>
<evidence type="ECO:0000313" key="1">
    <source>
        <dbReference type="EMBL" id="SNS13744.1"/>
    </source>
</evidence>